<feature type="non-terminal residue" evidence="2">
    <location>
        <position position="1"/>
    </location>
</feature>
<comment type="caution">
    <text evidence="2">The sequence shown here is derived from an EMBL/GenBank/DDBJ whole genome shotgun (WGS) entry which is preliminary data.</text>
</comment>
<feature type="region of interest" description="Disordered" evidence="1">
    <location>
        <begin position="22"/>
        <end position="48"/>
    </location>
</feature>
<evidence type="ECO:0000313" key="3">
    <source>
        <dbReference type="Proteomes" id="UP001432322"/>
    </source>
</evidence>
<accession>A0AAV5UTE7</accession>
<dbReference type="EMBL" id="BTSY01000001">
    <property type="protein sequence ID" value="GMT09493.1"/>
    <property type="molecule type" value="Genomic_DNA"/>
</dbReference>
<keyword evidence="3" id="KW-1185">Reference proteome</keyword>
<dbReference type="AlphaFoldDB" id="A0AAV5UTE7"/>
<organism evidence="2 3">
    <name type="scientific">Pristionchus fissidentatus</name>
    <dbReference type="NCBI Taxonomy" id="1538716"/>
    <lineage>
        <taxon>Eukaryota</taxon>
        <taxon>Metazoa</taxon>
        <taxon>Ecdysozoa</taxon>
        <taxon>Nematoda</taxon>
        <taxon>Chromadorea</taxon>
        <taxon>Rhabditida</taxon>
        <taxon>Rhabditina</taxon>
        <taxon>Diplogasteromorpha</taxon>
        <taxon>Diplogasteroidea</taxon>
        <taxon>Neodiplogasteridae</taxon>
        <taxon>Pristionchus</taxon>
    </lineage>
</organism>
<sequence>AALFKEKKKNEKVFSIDMKSKMMRKSGGEDKKEKTRGKKRNVEGGNEDVDVIAPKRRCTNLLAPKME</sequence>
<feature type="compositionally biased region" description="Basic and acidic residues" evidence="1">
    <location>
        <begin position="22"/>
        <end position="33"/>
    </location>
</feature>
<gene>
    <name evidence="2" type="ORF">PFISCL1PPCAC_790</name>
</gene>
<proteinExistence type="predicted"/>
<protein>
    <submittedName>
        <fullName evidence="2">Uncharacterized protein</fullName>
    </submittedName>
</protein>
<dbReference type="Proteomes" id="UP001432322">
    <property type="component" value="Unassembled WGS sequence"/>
</dbReference>
<name>A0AAV5UTE7_9BILA</name>
<reference evidence="2" key="1">
    <citation type="submission" date="2023-10" db="EMBL/GenBank/DDBJ databases">
        <title>Genome assembly of Pristionchus species.</title>
        <authorList>
            <person name="Yoshida K."/>
            <person name="Sommer R.J."/>
        </authorList>
    </citation>
    <scope>NUCLEOTIDE SEQUENCE</scope>
    <source>
        <strain evidence="2">RS5133</strain>
    </source>
</reference>
<evidence type="ECO:0000256" key="1">
    <source>
        <dbReference type="SAM" id="MobiDB-lite"/>
    </source>
</evidence>
<evidence type="ECO:0000313" key="2">
    <source>
        <dbReference type="EMBL" id="GMT09493.1"/>
    </source>
</evidence>